<dbReference type="SUPFAM" id="SSF53659">
    <property type="entry name" value="Isocitrate/Isopropylmalate dehydrogenase-like"/>
    <property type="match status" value="1"/>
</dbReference>
<dbReference type="GeneID" id="79176516"/>
<dbReference type="InterPro" id="IPR012281">
    <property type="entry name" value="Phospholipid_synth_PlsX-like"/>
</dbReference>
<comment type="catalytic activity">
    <reaction evidence="1 10">
        <text>a fatty acyl-[ACP] + phosphate = an acyl phosphate + holo-[ACP]</text>
        <dbReference type="Rhea" id="RHEA:42292"/>
        <dbReference type="Rhea" id="RHEA-COMP:9685"/>
        <dbReference type="Rhea" id="RHEA-COMP:14125"/>
        <dbReference type="ChEBI" id="CHEBI:43474"/>
        <dbReference type="ChEBI" id="CHEBI:59918"/>
        <dbReference type="ChEBI" id="CHEBI:64479"/>
        <dbReference type="ChEBI" id="CHEBI:138651"/>
        <dbReference type="EC" id="2.3.1.274"/>
    </reaction>
</comment>
<reference evidence="11 12" key="1">
    <citation type="journal article" date="2013" name="Genome Announc.">
        <title>Genome Sequence of Thalassolituus oleivorans MIL-1 (DSM 14913T).</title>
        <authorList>
            <person name="Golyshin P.N."/>
            <person name="Werner J."/>
            <person name="Chernikova T.N."/>
            <person name="Tran H."/>
            <person name="Ferrer M."/>
            <person name="Yakimov M.M."/>
            <person name="Teeling H."/>
            <person name="Golyshina O.V."/>
        </authorList>
    </citation>
    <scope>NUCLEOTIDE SEQUENCE [LARGE SCALE GENOMIC DNA]</scope>
    <source>
        <strain evidence="11 12">MIL-1</strain>
    </source>
</reference>
<gene>
    <name evidence="10" type="primary">plsX</name>
    <name evidence="11" type="ORF">TOL_1646</name>
</gene>
<dbReference type="GO" id="GO:0005737">
    <property type="term" value="C:cytoplasm"/>
    <property type="evidence" value="ECO:0007669"/>
    <property type="project" value="UniProtKB-SubCell"/>
</dbReference>
<dbReference type="PANTHER" id="PTHR30100">
    <property type="entry name" value="FATTY ACID/PHOSPHOLIPID SYNTHESIS PROTEIN PLSX"/>
    <property type="match status" value="1"/>
</dbReference>
<organism evidence="11 12">
    <name type="scientific">Thalassolituus oleivorans MIL-1</name>
    <dbReference type="NCBI Taxonomy" id="1298593"/>
    <lineage>
        <taxon>Bacteria</taxon>
        <taxon>Pseudomonadati</taxon>
        <taxon>Pseudomonadota</taxon>
        <taxon>Gammaproteobacteria</taxon>
        <taxon>Oceanospirillales</taxon>
        <taxon>Oceanospirillaceae</taxon>
        <taxon>Thalassolituus</taxon>
    </lineage>
</organism>
<evidence type="ECO:0000256" key="5">
    <source>
        <dbReference type="ARBA" id="ARBA00023098"/>
    </source>
</evidence>
<evidence type="ECO:0000313" key="11">
    <source>
        <dbReference type="EMBL" id="CCU72070.1"/>
    </source>
</evidence>
<keyword evidence="6 10" id="KW-0594">Phospholipid biosynthesis</keyword>
<evidence type="ECO:0000256" key="4">
    <source>
        <dbReference type="ARBA" id="ARBA00022679"/>
    </source>
</evidence>
<sequence>MFTIAVDVMGGDLGPRVAFRACATVLQNHPDLRLILPLETSLHIDAQKALSRFSDRVLIKPCQSHIDMADKPARALRQGLSSSMGVAIQAHASGDAQGVLSVGNTGALMILSKRLLGTLGGIDRPALATQIPTRKQPLLMMDLGANLEMSPKQLAQLGLLAISWYRARGIMKPSIALLNIGKESNKGPEDIREAGKLLHRAAPECYAGFAEGDDVFNGDLHALICNGFAGNIALKTTEGLADWLTTMMADELSNSKSLRWLIPLWRHTIKRIEKRISPARHGGAMLLGVCGHVAKTHGKSDEKTIKYALEYLVKQTKTADQARLQSEFDRLQRGLNSPE</sequence>
<keyword evidence="7 10" id="KW-1208">Phospholipid metabolism</keyword>
<evidence type="ECO:0000256" key="3">
    <source>
        <dbReference type="ARBA" id="ARBA00022516"/>
    </source>
</evidence>
<evidence type="ECO:0000256" key="7">
    <source>
        <dbReference type="ARBA" id="ARBA00023264"/>
    </source>
</evidence>
<name>M5DQ88_9GAMM</name>
<evidence type="ECO:0000256" key="9">
    <source>
        <dbReference type="ARBA" id="ARBA00046608"/>
    </source>
</evidence>
<dbReference type="Proteomes" id="UP000011866">
    <property type="component" value="Chromosome"/>
</dbReference>
<evidence type="ECO:0000256" key="2">
    <source>
        <dbReference type="ARBA" id="ARBA00022490"/>
    </source>
</evidence>
<evidence type="ECO:0000256" key="10">
    <source>
        <dbReference type="HAMAP-Rule" id="MF_00019"/>
    </source>
</evidence>
<protein>
    <recommendedName>
        <fullName evidence="8 10">Phosphate acyltransferase</fullName>
        <ecNumber evidence="8 10">2.3.1.274</ecNumber>
    </recommendedName>
    <alternativeName>
        <fullName evidence="10">Acyl-ACP phosphotransacylase</fullName>
    </alternativeName>
    <alternativeName>
        <fullName evidence="10">Acyl-[acyl-carrier-protein]--phosphate acyltransferase</fullName>
    </alternativeName>
    <alternativeName>
        <fullName evidence="10">Phosphate-acyl-ACP acyltransferase</fullName>
    </alternativeName>
</protein>
<dbReference type="UniPathway" id="UPA00085"/>
<keyword evidence="5 10" id="KW-0443">Lipid metabolism</keyword>
<evidence type="ECO:0000313" key="12">
    <source>
        <dbReference type="Proteomes" id="UP000011866"/>
    </source>
</evidence>
<dbReference type="NCBIfam" id="TIGR00182">
    <property type="entry name" value="plsX"/>
    <property type="match status" value="1"/>
</dbReference>
<dbReference type="GO" id="GO:0008654">
    <property type="term" value="P:phospholipid biosynthetic process"/>
    <property type="evidence" value="ECO:0007669"/>
    <property type="project" value="UniProtKB-KW"/>
</dbReference>
<dbReference type="PATRIC" id="fig|1298593.3.peg.1577"/>
<dbReference type="RefSeq" id="WP_015486802.1">
    <property type="nucleotide sequence ID" value="NC_020888.1"/>
</dbReference>
<dbReference type="GO" id="GO:0043811">
    <property type="term" value="F:phosphate:acyl-[acyl carrier protein] acyltransferase activity"/>
    <property type="evidence" value="ECO:0007669"/>
    <property type="project" value="UniProtKB-UniRule"/>
</dbReference>
<proteinExistence type="inferred from homology"/>
<dbReference type="AlphaFoldDB" id="M5DQ88"/>
<evidence type="ECO:0000256" key="6">
    <source>
        <dbReference type="ARBA" id="ARBA00023209"/>
    </source>
</evidence>
<comment type="function">
    <text evidence="10">Catalyzes the reversible formation of acyl-phosphate (acyl-PO(4)) from acyl-[acyl-carrier-protein] (acyl-ACP). This enzyme utilizes acyl-ACP as fatty acyl donor, but not acyl-CoA.</text>
</comment>
<evidence type="ECO:0000256" key="8">
    <source>
        <dbReference type="ARBA" id="ARBA00024069"/>
    </source>
</evidence>
<keyword evidence="2 10" id="KW-0963">Cytoplasm</keyword>
<comment type="similarity">
    <text evidence="10">Belongs to the PlsX family.</text>
</comment>
<dbReference type="eggNOG" id="COG0416">
    <property type="taxonomic scope" value="Bacteria"/>
</dbReference>
<keyword evidence="3 10" id="KW-0444">Lipid biosynthesis</keyword>
<dbReference type="Pfam" id="PF02504">
    <property type="entry name" value="FA_synthesis"/>
    <property type="match status" value="1"/>
</dbReference>
<evidence type="ECO:0000256" key="1">
    <source>
        <dbReference type="ARBA" id="ARBA00001232"/>
    </source>
</evidence>
<accession>M5DQ88</accession>
<comment type="subcellular location">
    <subcellularLocation>
        <location evidence="10">Cytoplasm</location>
    </subcellularLocation>
    <text evidence="10">Associated with the membrane possibly through PlsY.</text>
</comment>
<comment type="pathway">
    <text evidence="10">Lipid metabolism; phospholipid metabolism.</text>
</comment>
<dbReference type="InterPro" id="IPR003664">
    <property type="entry name" value="FA_synthesis"/>
</dbReference>
<dbReference type="PIRSF" id="PIRSF002465">
    <property type="entry name" value="Phsphlp_syn_PlsX"/>
    <property type="match status" value="1"/>
</dbReference>
<dbReference type="HOGENOM" id="CLU_039379_1_0_6"/>
<dbReference type="STRING" id="187493.CN03_09955"/>
<dbReference type="HAMAP" id="MF_00019">
    <property type="entry name" value="PlsX"/>
    <property type="match status" value="1"/>
</dbReference>
<dbReference type="GO" id="GO:0006633">
    <property type="term" value="P:fatty acid biosynthetic process"/>
    <property type="evidence" value="ECO:0007669"/>
    <property type="project" value="UniProtKB-UniRule"/>
</dbReference>
<dbReference type="KEGG" id="tol:TOL_1646"/>
<dbReference type="EMBL" id="HF680312">
    <property type="protein sequence ID" value="CCU72070.1"/>
    <property type="molecule type" value="Genomic_DNA"/>
</dbReference>
<keyword evidence="4 10" id="KW-0808">Transferase</keyword>
<dbReference type="Gene3D" id="3.40.718.10">
    <property type="entry name" value="Isopropylmalate Dehydrogenase"/>
    <property type="match status" value="1"/>
</dbReference>
<dbReference type="PANTHER" id="PTHR30100:SF1">
    <property type="entry name" value="PHOSPHATE ACYLTRANSFERASE"/>
    <property type="match status" value="1"/>
</dbReference>
<dbReference type="EC" id="2.3.1.274" evidence="8 10"/>
<comment type="subunit">
    <text evidence="9 10">Homodimer. Probably interacts with PlsY.</text>
</comment>
<keyword evidence="12" id="KW-1185">Reference proteome</keyword>